<comment type="caution">
    <text evidence="2">The sequence shown here is derived from an EMBL/GenBank/DDBJ whole genome shotgun (WGS) entry which is preliminary data.</text>
</comment>
<dbReference type="EMBL" id="PCWR01000030">
    <property type="protein sequence ID" value="PIR07394.1"/>
    <property type="molecule type" value="Genomic_DNA"/>
</dbReference>
<protein>
    <recommendedName>
        <fullName evidence="4">Cohesin domain-containing protein</fullName>
    </recommendedName>
</protein>
<evidence type="ECO:0008006" key="4">
    <source>
        <dbReference type="Google" id="ProtNLM"/>
    </source>
</evidence>
<organism evidence="2 3">
    <name type="scientific">Candidatus Jorgensenbacteria bacterium CG11_big_fil_rev_8_21_14_0_20_38_23</name>
    <dbReference type="NCBI Taxonomy" id="1974594"/>
    <lineage>
        <taxon>Bacteria</taxon>
        <taxon>Candidatus Joergenseniibacteriota</taxon>
    </lineage>
</organism>
<keyword evidence="1" id="KW-1133">Transmembrane helix</keyword>
<dbReference type="CDD" id="cd08547">
    <property type="entry name" value="Type_II_cohesin"/>
    <property type="match status" value="1"/>
</dbReference>
<name>A0A2H0NEU8_9BACT</name>
<evidence type="ECO:0000313" key="2">
    <source>
        <dbReference type="EMBL" id="PIR07394.1"/>
    </source>
</evidence>
<dbReference type="Gene3D" id="2.60.40.680">
    <property type="match status" value="1"/>
</dbReference>
<proteinExistence type="predicted"/>
<evidence type="ECO:0000313" key="3">
    <source>
        <dbReference type="Proteomes" id="UP000228867"/>
    </source>
</evidence>
<reference evidence="2 3" key="1">
    <citation type="submission" date="2017-09" db="EMBL/GenBank/DDBJ databases">
        <title>Depth-based differentiation of microbial function through sediment-hosted aquifers and enrichment of novel symbionts in the deep terrestrial subsurface.</title>
        <authorList>
            <person name="Probst A.J."/>
            <person name="Ladd B."/>
            <person name="Jarett J.K."/>
            <person name="Geller-Mcgrath D.E."/>
            <person name="Sieber C.M."/>
            <person name="Emerson J.B."/>
            <person name="Anantharaman K."/>
            <person name="Thomas B.C."/>
            <person name="Malmstrom R."/>
            <person name="Stieglmeier M."/>
            <person name="Klingl A."/>
            <person name="Woyke T."/>
            <person name="Ryan C.M."/>
            <person name="Banfield J.F."/>
        </authorList>
    </citation>
    <scope>NUCLEOTIDE SEQUENCE [LARGE SCALE GENOMIC DNA]</scope>
    <source>
        <strain evidence="2">CG11_big_fil_rev_8_21_14_0_20_38_23</strain>
    </source>
</reference>
<gene>
    <name evidence="2" type="ORF">COV54_01300</name>
</gene>
<dbReference type="InterPro" id="IPR008965">
    <property type="entry name" value="CBM2/CBM3_carb-bd_dom_sf"/>
</dbReference>
<sequence>MQNSKLQFKIQNYFIGVLIAFLLLTFTRPVFAAELFFEAKNREFTQGEEFLVSIFLNSLEESINAAEGRVLFPENLLEMKEIRDGNSIITFWIERPKIEQLGIIGFSGIIPGGYQETKGFLLSVVFRAKASGNGAIEIRDAKVLLNDGEGTSTDVKISNFQFSIFKEAPISQTPILEIKDTDPPEYFKPEIAQSPEIFDGKYFLVFATQDKGSGIDHYELCEGSKKKCVIAESPYLLQNQKLDQQIFVKAVDKSGNERVIMLPPQKPLPWYKNYAILAILIIIGLFVAGVILRKILWQRFIKSR</sequence>
<dbReference type="Proteomes" id="UP000228867">
    <property type="component" value="Unassembled WGS sequence"/>
</dbReference>
<dbReference type="GO" id="GO:0030246">
    <property type="term" value="F:carbohydrate binding"/>
    <property type="evidence" value="ECO:0007669"/>
    <property type="project" value="InterPro"/>
</dbReference>
<evidence type="ECO:0000256" key="1">
    <source>
        <dbReference type="SAM" id="Phobius"/>
    </source>
</evidence>
<keyword evidence="1" id="KW-0472">Membrane</keyword>
<accession>A0A2H0NEU8</accession>
<feature type="transmembrane region" description="Helical" evidence="1">
    <location>
        <begin position="274"/>
        <end position="296"/>
    </location>
</feature>
<dbReference type="AlphaFoldDB" id="A0A2H0NEU8"/>
<dbReference type="SUPFAM" id="SSF49384">
    <property type="entry name" value="Carbohydrate-binding domain"/>
    <property type="match status" value="1"/>
</dbReference>
<keyword evidence="1" id="KW-0812">Transmembrane</keyword>